<organism evidence="1 2">
    <name type="scientific">Chitinophaga niastensis</name>
    <dbReference type="NCBI Taxonomy" id="536980"/>
    <lineage>
        <taxon>Bacteria</taxon>
        <taxon>Pseudomonadati</taxon>
        <taxon>Bacteroidota</taxon>
        <taxon>Chitinophagia</taxon>
        <taxon>Chitinophagales</taxon>
        <taxon>Chitinophagaceae</taxon>
        <taxon>Chitinophaga</taxon>
    </lineage>
</organism>
<reference evidence="1 2" key="1">
    <citation type="submission" date="2018-03" db="EMBL/GenBank/DDBJ databases">
        <title>Genomic Encyclopedia of Archaeal and Bacterial Type Strains, Phase II (KMG-II): from individual species to whole genera.</title>
        <authorList>
            <person name="Goeker M."/>
        </authorList>
    </citation>
    <scope>NUCLEOTIDE SEQUENCE [LARGE SCALE GENOMIC DNA]</scope>
    <source>
        <strain evidence="1 2">DSM 24859</strain>
    </source>
</reference>
<comment type="caution">
    <text evidence="1">The sequence shown here is derived from an EMBL/GenBank/DDBJ whole genome shotgun (WGS) entry which is preliminary data.</text>
</comment>
<dbReference type="RefSeq" id="WP_106529773.1">
    <property type="nucleotide sequence ID" value="NZ_PYAW01000004.1"/>
</dbReference>
<dbReference type="AlphaFoldDB" id="A0A2P8HGV2"/>
<proteinExistence type="predicted"/>
<accession>A0A2P8HGV2</accession>
<dbReference type="OrthoDB" id="676439at2"/>
<dbReference type="EMBL" id="PYAW01000004">
    <property type="protein sequence ID" value="PSL45439.1"/>
    <property type="molecule type" value="Genomic_DNA"/>
</dbReference>
<gene>
    <name evidence="1" type="ORF">CLV51_104141</name>
</gene>
<evidence type="ECO:0008006" key="3">
    <source>
        <dbReference type="Google" id="ProtNLM"/>
    </source>
</evidence>
<sequence>MSKEFIGAFTFRNEGDGCLTSKYLEHTEDTSYTESCKRTPNSEITDDPFEGTYRTSWLESNNGDDTAQLTITKQGSIYHIEWTNLTRNTTLQYRGRAMRYEGNLVGAYWNP</sequence>
<evidence type="ECO:0000313" key="2">
    <source>
        <dbReference type="Proteomes" id="UP000240971"/>
    </source>
</evidence>
<evidence type="ECO:0000313" key="1">
    <source>
        <dbReference type="EMBL" id="PSL45439.1"/>
    </source>
</evidence>
<protein>
    <recommendedName>
        <fullName evidence="3">Lipocalin-like protein</fullName>
    </recommendedName>
</protein>
<dbReference type="Proteomes" id="UP000240971">
    <property type="component" value="Unassembled WGS sequence"/>
</dbReference>
<keyword evidence="2" id="KW-1185">Reference proteome</keyword>
<name>A0A2P8HGV2_CHINA</name>